<dbReference type="EC" id="2.7.7.65" evidence="2"/>
<keyword evidence="3" id="KW-1185">Reference proteome</keyword>
<dbReference type="InterPro" id="IPR000160">
    <property type="entry name" value="GGDEF_dom"/>
</dbReference>
<dbReference type="SUPFAM" id="SSF55781">
    <property type="entry name" value="GAF domain-like"/>
    <property type="match status" value="2"/>
</dbReference>
<dbReference type="Pfam" id="PF00990">
    <property type="entry name" value="GGDEF"/>
    <property type="match status" value="1"/>
</dbReference>
<keyword evidence="2" id="KW-0548">Nucleotidyltransferase</keyword>
<comment type="caution">
    <text evidence="2">The sequence shown here is derived from an EMBL/GenBank/DDBJ whole genome shotgun (WGS) entry which is preliminary data.</text>
</comment>
<dbReference type="SUPFAM" id="SSF55073">
    <property type="entry name" value="Nucleotide cyclase"/>
    <property type="match status" value="1"/>
</dbReference>
<dbReference type="InterPro" id="IPR029787">
    <property type="entry name" value="Nucleotide_cyclase"/>
</dbReference>
<evidence type="ECO:0000313" key="2">
    <source>
        <dbReference type="EMBL" id="MDN4607010.1"/>
    </source>
</evidence>
<dbReference type="PANTHER" id="PTHR45138:SF9">
    <property type="entry name" value="DIGUANYLATE CYCLASE DGCM-RELATED"/>
    <property type="match status" value="1"/>
</dbReference>
<accession>A0ABT8JPF2</accession>
<dbReference type="GO" id="GO:0052621">
    <property type="term" value="F:diguanylate cyclase activity"/>
    <property type="evidence" value="ECO:0007669"/>
    <property type="project" value="UniProtKB-EC"/>
</dbReference>
<dbReference type="RefSeq" id="WP_301242551.1">
    <property type="nucleotide sequence ID" value="NZ_JAROCC010000003.1"/>
</dbReference>
<feature type="domain" description="GGDEF" evidence="1">
    <location>
        <begin position="482"/>
        <end position="610"/>
    </location>
</feature>
<organism evidence="2 3">
    <name type="scientific">Sporosarcina highlanderae</name>
    <dbReference type="NCBI Taxonomy" id="3035916"/>
    <lineage>
        <taxon>Bacteria</taxon>
        <taxon>Bacillati</taxon>
        <taxon>Bacillota</taxon>
        <taxon>Bacilli</taxon>
        <taxon>Bacillales</taxon>
        <taxon>Caryophanaceae</taxon>
        <taxon>Sporosarcina</taxon>
    </lineage>
</organism>
<protein>
    <submittedName>
        <fullName evidence="2">Diguanylate cyclase</fullName>
        <ecNumber evidence="2">2.7.7.65</ecNumber>
    </submittedName>
</protein>
<reference evidence="2" key="1">
    <citation type="submission" date="2023-03" db="EMBL/GenBank/DDBJ databases">
        <title>MT1 and MT2 Draft Genomes of Novel Species.</title>
        <authorList>
            <person name="Venkateswaran K."/>
        </authorList>
    </citation>
    <scope>NUCLEOTIDE SEQUENCE</scope>
    <source>
        <strain evidence="2">F6_3S_P_2</strain>
    </source>
</reference>
<dbReference type="InterPro" id="IPR050469">
    <property type="entry name" value="Diguanylate_Cyclase"/>
</dbReference>
<dbReference type="Gene3D" id="3.30.70.270">
    <property type="match status" value="1"/>
</dbReference>
<dbReference type="PANTHER" id="PTHR45138">
    <property type="entry name" value="REGULATORY COMPONENTS OF SENSORY TRANSDUCTION SYSTEM"/>
    <property type="match status" value="1"/>
</dbReference>
<name>A0ABT8JPF2_9BACL</name>
<dbReference type="NCBIfam" id="TIGR00254">
    <property type="entry name" value="GGDEF"/>
    <property type="match status" value="1"/>
</dbReference>
<proteinExistence type="predicted"/>
<dbReference type="EMBL" id="JAROCC010000003">
    <property type="protein sequence ID" value="MDN4607010.1"/>
    <property type="molecule type" value="Genomic_DNA"/>
</dbReference>
<dbReference type="Proteomes" id="UP001175097">
    <property type="component" value="Unassembled WGS sequence"/>
</dbReference>
<evidence type="ECO:0000313" key="3">
    <source>
        <dbReference type="Proteomes" id="UP001175097"/>
    </source>
</evidence>
<evidence type="ECO:0000259" key="1">
    <source>
        <dbReference type="PROSITE" id="PS50887"/>
    </source>
</evidence>
<dbReference type="PROSITE" id="PS50887">
    <property type="entry name" value="GGDEF"/>
    <property type="match status" value="1"/>
</dbReference>
<dbReference type="SMART" id="SM00267">
    <property type="entry name" value="GGDEF"/>
    <property type="match status" value="1"/>
</dbReference>
<dbReference type="InterPro" id="IPR043128">
    <property type="entry name" value="Rev_trsase/Diguanyl_cyclase"/>
</dbReference>
<dbReference type="InterPro" id="IPR029016">
    <property type="entry name" value="GAF-like_dom_sf"/>
</dbReference>
<dbReference type="CDD" id="cd01949">
    <property type="entry name" value="GGDEF"/>
    <property type="match status" value="1"/>
</dbReference>
<dbReference type="Gene3D" id="3.30.450.40">
    <property type="match status" value="2"/>
</dbReference>
<gene>
    <name evidence="2" type="ORF">P5G49_05890</name>
</gene>
<sequence>MCNHEIVVVDLKCAVFDLLSSKVDELSMEEMLVECKKLFMSYFEIIDAEILIYDNNRFLPILSLVDLENGSKVGIRKMDDYPMINLSLLAHSGDINDDSLIIRDNKLNPLAAIIFKVTDKWHAFAESAYLRDLKKVLGTFVGQVVKVHQLSENELMYRRLFEVTEHFNSTMDRDVIIEEMMKAVFKSFSGCDVHLLLSQEYKDKTMGYRLFDYVNERASAVDAFLSGDLTIEKNAEDFKGTLMNAPIGGRQGTYGVLQIVTTKDAAFSSTQKNFVKLITNVAGSALENATLYEQSHQLVSDLQLVDETSRELNSNLDLGDMYAYLNAQFMKAFNPDEIAFVAFQEESDSIILPSTTSFFEKEAGMKVVDSILSRLKNGEEYIFDVNSKNNIVKISGFNSLVALPITNNDNMIGFVILLHKGDNFSFDNFKLLRSLISHSSLAISNVMLRDQLQTLVNKDSLTKLFTRTYFDKYVVSTIENRESGIFLLMDIDDFKLVNDTYGHYIGDTVLQQIASFIISKVDNIGFASRWGGEEIAILLPAASVEKGVELAELLVKEIPTVTEPSVTVSIGMGNWIPDEGIPFHELFQSIDQALYNAKGNGKNQFIIHGVASANGPC</sequence>
<keyword evidence="2" id="KW-0808">Transferase</keyword>